<accession>A0A9J9GDV3</accession>
<feature type="domain" description="MPN" evidence="6">
    <location>
        <begin position="35"/>
        <end position="157"/>
    </location>
</feature>
<evidence type="ECO:0000256" key="3">
    <source>
        <dbReference type="ARBA" id="ARBA00022801"/>
    </source>
</evidence>
<evidence type="ECO:0000256" key="5">
    <source>
        <dbReference type="ARBA" id="ARBA00023049"/>
    </source>
</evidence>
<keyword evidence="8" id="KW-1185">Reference proteome</keyword>
<evidence type="ECO:0000313" key="7">
    <source>
        <dbReference type="EMBL" id="ABP59162.1"/>
    </source>
</evidence>
<keyword evidence="1" id="KW-0645">Protease</keyword>
<dbReference type="InterPro" id="IPR001405">
    <property type="entry name" value="UPF0758"/>
</dbReference>
<name>A0A9J9GDV3_ENT38</name>
<proteinExistence type="predicted"/>
<dbReference type="PANTHER" id="PTHR30471">
    <property type="entry name" value="DNA REPAIR PROTEIN RADC"/>
    <property type="match status" value="1"/>
</dbReference>
<evidence type="ECO:0000313" key="8">
    <source>
        <dbReference type="Proteomes" id="UP000000230"/>
    </source>
</evidence>
<dbReference type="KEGG" id="ent:Ent638_0474"/>
<keyword evidence="4" id="KW-0862">Zinc</keyword>
<dbReference type="Pfam" id="PF04002">
    <property type="entry name" value="RadC"/>
    <property type="match status" value="1"/>
</dbReference>
<evidence type="ECO:0000256" key="1">
    <source>
        <dbReference type="ARBA" id="ARBA00022670"/>
    </source>
</evidence>
<protein>
    <submittedName>
        <fullName evidence="7">DNA repair protein RadC</fullName>
    </submittedName>
</protein>
<reference evidence="8" key="1">
    <citation type="journal article" date="2010" name="PLoS Genet.">
        <title>Genome sequence of the plant growth promoting endophytic bacterium Enterobacter sp. 638.</title>
        <authorList>
            <person name="Taghavi S."/>
            <person name="van der Lelie D."/>
            <person name="Hoffman A."/>
            <person name="Zhang Y.B."/>
            <person name="Walla M.D."/>
            <person name="Vangronsveld J."/>
            <person name="Newman L."/>
            <person name="Monchy S."/>
        </authorList>
    </citation>
    <scope>NUCLEOTIDE SEQUENCE [LARGE SCALE GENOMIC DNA]</scope>
    <source>
        <strain evidence="8">638</strain>
    </source>
</reference>
<dbReference type="EMBL" id="CP000653">
    <property type="protein sequence ID" value="ABP59162.1"/>
    <property type="molecule type" value="Genomic_DNA"/>
</dbReference>
<dbReference type="InterPro" id="IPR020891">
    <property type="entry name" value="UPF0758_CS"/>
</dbReference>
<keyword evidence="3" id="KW-0378">Hydrolase</keyword>
<dbReference type="OrthoDB" id="9804482at2"/>
<evidence type="ECO:0000256" key="2">
    <source>
        <dbReference type="ARBA" id="ARBA00022723"/>
    </source>
</evidence>
<dbReference type="CDD" id="cd08071">
    <property type="entry name" value="MPN_DUF2466"/>
    <property type="match status" value="1"/>
</dbReference>
<dbReference type="NCBIfam" id="TIGR00608">
    <property type="entry name" value="radc"/>
    <property type="match status" value="1"/>
</dbReference>
<dbReference type="PROSITE" id="PS01302">
    <property type="entry name" value="UPF0758"/>
    <property type="match status" value="1"/>
</dbReference>
<dbReference type="PANTHER" id="PTHR30471:SF3">
    <property type="entry name" value="UPF0758 PROTEIN YEES-RELATED"/>
    <property type="match status" value="1"/>
</dbReference>
<gene>
    <name evidence="7" type="ordered locus">Ent638_0474</name>
</gene>
<dbReference type="PROSITE" id="PS50249">
    <property type="entry name" value="MPN"/>
    <property type="match status" value="1"/>
</dbReference>
<keyword evidence="5" id="KW-0482">Metalloprotease</keyword>
<organism evidence="7 8">
    <name type="scientific">Enterobacter sp. (strain 638)</name>
    <dbReference type="NCBI Taxonomy" id="399742"/>
    <lineage>
        <taxon>Bacteria</taxon>
        <taxon>Pseudomonadati</taxon>
        <taxon>Pseudomonadota</taxon>
        <taxon>Gammaproteobacteria</taxon>
        <taxon>Enterobacterales</taxon>
        <taxon>Enterobacteriaceae</taxon>
        <taxon>Enterobacter</taxon>
    </lineage>
</organism>
<evidence type="ECO:0000259" key="6">
    <source>
        <dbReference type="PROSITE" id="PS50249"/>
    </source>
</evidence>
<dbReference type="RefSeq" id="WP_012015887.1">
    <property type="nucleotide sequence ID" value="NC_009436.1"/>
</dbReference>
<dbReference type="GO" id="GO:0008237">
    <property type="term" value="F:metallopeptidase activity"/>
    <property type="evidence" value="ECO:0007669"/>
    <property type="project" value="UniProtKB-KW"/>
</dbReference>
<sequence>MAELALSPVFPLNEQRIIRRALRLLDKYQRQPGEAFTSTVFTKTWLQLQMANLEREVFIVMYLDNQHCLLERETLFAGTLNHTEVHAREVVKSALRHNAAAVIIAHNHPSGTTDISKADRVVTERIADALSLVEVRLLDHLVVGGCDVVSFAECGWL</sequence>
<keyword evidence="2" id="KW-0479">Metal-binding</keyword>
<dbReference type="AlphaFoldDB" id="A0A9J9GDV3"/>
<dbReference type="GO" id="GO:0006508">
    <property type="term" value="P:proteolysis"/>
    <property type="evidence" value="ECO:0007669"/>
    <property type="project" value="UniProtKB-KW"/>
</dbReference>
<dbReference type="Gene3D" id="3.40.140.10">
    <property type="entry name" value="Cytidine Deaminase, domain 2"/>
    <property type="match status" value="1"/>
</dbReference>
<dbReference type="Proteomes" id="UP000000230">
    <property type="component" value="Chromosome"/>
</dbReference>
<dbReference type="InterPro" id="IPR025657">
    <property type="entry name" value="RadC_JAB"/>
</dbReference>
<dbReference type="GO" id="GO:0046872">
    <property type="term" value="F:metal ion binding"/>
    <property type="evidence" value="ECO:0007669"/>
    <property type="project" value="UniProtKB-KW"/>
</dbReference>
<dbReference type="InterPro" id="IPR037518">
    <property type="entry name" value="MPN"/>
</dbReference>
<evidence type="ECO:0000256" key="4">
    <source>
        <dbReference type="ARBA" id="ARBA00022833"/>
    </source>
</evidence>